<reference evidence="2 3" key="1">
    <citation type="submission" date="2018-02" db="EMBL/GenBank/DDBJ databases">
        <title>Complete genome sequence of Agrobacterium tumefaciens 1D1609.</title>
        <authorList>
            <person name="Cho S.-T."/>
            <person name="Haryono M."/>
            <person name="Chang H.-H."/>
            <person name="Santos M.N."/>
            <person name="Lai E.-M."/>
            <person name="Kuo C.-H."/>
        </authorList>
    </citation>
    <scope>NUCLEOTIDE SEQUENCE [LARGE SCALE GENOMIC DNA]</scope>
    <source>
        <strain evidence="2 3">1D1609</strain>
    </source>
</reference>
<name>A0A2L2LC93_AGRTU</name>
<gene>
    <name evidence="2" type="ORF">At1D1609_19210</name>
</gene>
<evidence type="ECO:0000313" key="2">
    <source>
        <dbReference type="EMBL" id="AVH41975.1"/>
    </source>
</evidence>
<dbReference type="RefSeq" id="WP_104679501.1">
    <property type="nucleotide sequence ID" value="NZ_CP026924.1"/>
</dbReference>
<keyword evidence="1" id="KW-1133">Transmembrane helix</keyword>
<dbReference type="EMBL" id="CP026924">
    <property type="protein sequence ID" value="AVH41975.1"/>
    <property type="molecule type" value="Genomic_DNA"/>
</dbReference>
<evidence type="ECO:0000313" key="3">
    <source>
        <dbReference type="Proteomes" id="UP000237717"/>
    </source>
</evidence>
<proteinExistence type="predicted"/>
<keyword evidence="1" id="KW-0472">Membrane</keyword>
<evidence type="ECO:0000256" key="1">
    <source>
        <dbReference type="SAM" id="Phobius"/>
    </source>
</evidence>
<accession>A0A2L2LC93</accession>
<sequence length="149" mass="16325">MISELRSALIAAVVGGLVAYVFQYYGEAETLKKTARLETVLAYTNSESPLTPFATKYIAAITGSGDLKTAQVELRGKVADEMERAEKLKPMFRGVEPLIEQYVTALVMFSESIDGATDATKMRAWTERFGHVVDTRMALEKRLLAVAGA</sequence>
<feature type="transmembrane region" description="Helical" evidence="1">
    <location>
        <begin position="7"/>
        <end position="26"/>
    </location>
</feature>
<keyword evidence="1" id="KW-0812">Transmembrane</keyword>
<protein>
    <submittedName>
        <fullName evidence="2">Uncharacterized protein</fullName>
    </submittedName>
</protein>
<dbReference type="AlphaFoldDB" id="A0A2L2LC93"/>
<dbReference type="Proteomes" id="UP000237717">
    <property type="component" value="Chromosome I"/>
</dbReference>
<organism evidence="2 3">
    <name type="scientific">Agrobacterium tumefaciens</name>
    <dbReference type="NCBI Taxonomy" id="358"/>
    <lineage>
        <taxon>Bacteria</taxon>
        <taxon>Pseudomonadati</taxon>
        <taxon>Pseudomonadota</taxon>
        <taxon>Alphaproteobacteria</taxon>
        <taxon>Hyphomicrobiales</taxon>
        <taxon>Rhizobiaceae</taxon>
        <taxon>Rhizobium/Agrobacterium group</taxon>
        <taxon>Agrobacterium</taxon>
        <taxon>Agrobacterium tumefaciens complex</taxon>
    </lineage>
</organism>